<dbReference type="EMBL" id="CP013232">
    <property type="protein sequence ID" value="AMO95768.1"/>
    <property type="molecule type" value="Genomic_DNA"/>
</dbReference>
<accession>A0A127PD91</accession>
<organism evidence="1">
    <name type="scientific">Collimonas fungivorans</name>
    <dbReference type="NCBI Taxonomy" id="158899"/>
    <lineage>
        <taxon>Bacteria</taxon>
        <taxon>Pseudomonadati</taxon>
        <taxon>Pseudomonadota</taxon>
        <taxon>Betaproteobacteria</taxon>
        <taxon>Burkholderiales</taxon>
        <taxon>Oxalobacteraceae</taxon>
        <taxon>Collimonas</taxon>
    </lineage>
</organism>
<protein>
    <submittedName>
        <fullName evidence="1">Uncharacterized protein</fullName>
    </submittedName>
</protein>
<evidence type="ECO:0000313" key="2">
    <source>
        <dbReference type="Proteomes" id="UP000072421"/>
    </source>
</evidence>
<name>A0A127PD91_9BURK</name>
<evidence type="ECO:0000313" key="1">
    <source>
        <dbReference type="EMBL" id="AMO95768.1"/>
    </source>
</evidence>
<dbReference type="Proteomes" id="UP000072421">
    <property type="component" value="Chromosome"/>
</dbReference>
<reference evidence="1 2" key="1">
    <citation type="submission" date="2015-11" db="EMBL/GenBank/DDBJ databases">
        <title>Exploring the genomic traits of fungus-feeding bacterial genus Collimonas.</title>
        <authorList>
            <person name="Song C."/>
            <person name="Schmidt R."/>
            <person name="de Jager V."/>
            <person name="Krzyzanowska D."/>
            <person name="Jongedijk E."/>
            <person name="Cankar K."/>
            <person name="Beekwilder J."/>
            <person name="van Veen A."/>
            <person name="de Boer W."/>
            <person name="van Veen J.A."/>
            <person name="Garbeva P."/>
        </authorList>
    </citation>
    <scope>NUCLEOTIDE SEQUENCE [LARGE SCALE GENOMIC DNA]</scope>
    <source>
        <strain evidence="1 2">Ter6</strain>
    </source>
</reference>
<proteinExistence type="predicted"/>
<sequence length="37" mass="4425">MFTEAPSHELKFEMMLVPHFVRKIIADGLQKKICSWY</sequence>
<dbReference type="AlphaFoldDB" id="A0A127PD91"/>
<gene>
    <name evidence="1" type="ORF">CFter6_3117</name>
</gene>